<dbReference type="Pfam" id="PF11724">
    <property type="entry name" value="YvbH_ext"/>
    <property type="match status" value="1"/>
</dbReference>
<proteinExistence type="predicted"/>
<accession>A0A1I6UHC9</accession>
<keyword evidence="3" id="KW-1185">Reference proteome</keyword>
<dbReference type="RefSeq" id="WP_245838893.1">
    <property type="nucleotide sequence ID" value="NZ_FPAA01000016.1"/>
</dbReference>
<dbReference type="Gene3D" id="1.10.287.210">
    <property type="match status" value="1"/>
</dbReference>
<reference evidence="3" key="1">
    <citation type="submission" date="2016-10" db="EMBL/GenBank/DDBJ databases">
        <authorList>
            <person name="Varghese N."/>
            <person name="Submissions S."/>
        </authorList>
    </citation>
    <scope>NUCLEOTIDE SEQUENCE [LARGE SCALE GENOMIC DNA]</scope>
    <source>
        <strain evidence="3">DSM 45789</strain>
    </source>
</reference>
<evidence type="ECO:0000313" key="2">
    <source>
        <dbReference type="EMBL" id="SFT00886.1"/>
    </source>
</evidence>
<evidence type="ECO:0000259" key="1">
    <source>
        <dbReference type="Pfam" id="PF11724"/>
    </source>
</evidence>
<name>A0A1I6UHC9_9BACL</name>
<evidence type="ECO:0000313" key="3">
    <source>
        <dbReference type="Proteomes" id="UP000198660"/>
    </source>
</evidence>
<dbReference type="SUPFAM" id="SSF50729">
    <property type="entry name" value="PH domain-like"/>
    <property type="match status" value="1"/>
</dbReference>
<protein>
    <submittedName>
        <fullName evidence="2">YvbH-like oligomerisation region</fullName>
    </submittedName>
</protein>
<dbReference type="InterPro" id="IPR021722">
    <property type="entry name" value="YvbH_oligomer_dom"/>
</dbReference>
<dbReference type="Proteomes" id="UP000198660">
    <property type="component" value="Unassembled WGS sequence"/>
</dbReference>
<sequence length="62" mass="7317">MEYAKQSLELASTALGRMGKTEGDLVEDFKGMNQVAFNWLEETRMKYRIKDFGFVFERYINL</sequence>
<feature type="domain" description="YvbH-like oligomerisation" evidence="1">
    <location>
        <begin position="2"/>
        <end position="61"/>
    </location>
</feature>
<gene>
    <name evidence="2" type="ORF">SAMN05444972_11662</name>
</gene>
<organism evidence="2 3">
    <name type="scientific">Marininema halotolerans</name>
    <dbReference type="NCBI Taxonomy" id="1155944"/>
    <lineage>
        <taxon>Bacteria</taxon>
        <taxon>Bacillati</taxon>
        <taxon>Bacillota</taxon>
        <taxon>Bacilli</taxon>
        <taxon>Bacillales</taxon>
        <taxon>Thermoactinomycetaceae</taxon>
        <taxon>Marininema</taxon>
    </lineage>
</organism>
<dbReference type="EMBL" id="FPAA01000016">
    <property type="protein sequence ID" value="SFT00886.1"/>
    <property type="molecule type" value="Genomic_DNA"/>
</dbReference>
<dbReference type="AlphaFoldDB" id="A0A1I6UHC9"/>